<dbReference type="Pfam" id="PF13174">
    <property type="entry name" value="TPR_6"/>
    <property type="match status" value="3"/>
</dbReference>
<dbReference type="PANTHER" id="PTHR45586:SF1">
    <property type="entry name" value="LIPOPOLYSACCHARIDE ASSEMBLY PROTEIN B"/>
    <property type="match status" value="1"/>
</dbReference>
<dbReference type="SUPFAM" id="SSF48452">
    <property type="entry name" value="TPR-like"/>
    <property type="match status" value="6"/>
</dbReference>
<dbReference type="InterPro" id="IPR019734">
    <property type="entry name" value="TPR_rpt"/>
</dbReference>
<dbReference type="InterPro" id="IPR011990">
    <property type="entry name" value="TPR-like_helical_dom_sf"/>
</dbReference>
<dbReference type="Gene3D" id="1.25.40.10">
    <property type="entry name" value="Tetratricopeptide repeat domain"/>
    <property type="match status" value="8"/>
</dbReference>
<protein>
    <submittedName>
        <fullName evidence="3">Outer membrane protein assembly factor BamD</fullName>
    </submittedName>
</protein>
<dbReference type="EMBL" id="VSSQ01001166">
    <property type="protein sequence ID" value="MPM05792.1"/>
    <property type="molecule type" value="Genomic_DNA"/>
</dbReference>
<evidence type="ECO:0000256" key="1">
    <source>
        <dbReference type="ARBA" id="ARBA00022737"/>
    </source>
</evidence>
<comment type="caution">
    <text evidence="3">The sequence shown here is derived from an EMBL/GenBank/DDBJ whole genome shotgun (WGS) entry which is preliminary data.</text>
</comment>
<name>A0A644WPX5_9ZZZZ</name>
<dbReference type="InterPro" id="IPR051012">
    <property type="entry name" value="CellSynth/LPSAsmb/PSIAsmb"/>
</dbReference>
<organism evidence="3">
    <name type="scientific">bioreactor metagenome</name>
    <dbReference type="NCBI Taxonomy" id="1076179"/>
    <lineage>
        <taxon>unclassified sequences</taxon>
        <taxon>metagenomes</taxon>
        <taxon>ecological metagenomes</taxon>
    </lineage>
</organism>
<keyword evidence="1" id="KW-0677">Repeat</keyword>
<gene>
    <name evidence="3" type="primary">bamD_16</name>
    <name evidence="3" type="ORF">SDC9_52087</name>
</gene>
<dbReference type="SMART" id="SM00028">
    <property type="entry name" value="TPR"/>
    <property type="match status" value="13"/>
</dbReference>
<dbReference type="Pfam" id="PF13432">
    <property type="entry name" value="TPR_16"/>
    <property type="match status" value="2"/>
</dbReference>
<dbReference type="AlphaFoldDB" id="A0A644WPX5"/>
<proteinExistence type="predicted"/>
<reference evidence="3" key="1">
    <citation type="submission" date="2019-08" db="EMBL/GenBank/DDBJ databases">
        <authorList>
            <person name="Kucharzyk K."/>
            <person name="Murdoch R.W."/>
            <person name="Higgins S."/>
            <person name="Loffler F."/>
        </authorList>
    </citation>
    <scope>NUCLEOTIDE SEQUENCE</scope>
</reference>
<dbReference type="PROSITE" id="PS50005">
    <property type="entry name" value="TPR"/>
    <property type="match status" value="3"/>
</dbReference>
<dbReference type="PANTHER" id="PTHR45586">
    <property type="entry name" value="TPR REPEAT-CONTAINING PROTEIN PA4667"/>
    <property type="match status" value="1"/>
</dbReference>
<keyword evidence="2" id="KW-0802">TPR repeat</keyword>
<evidence type="ECO:0000256" key="2">
    <source>
        <dbReference type="ARBA" id="ARBA00022803"/>
    </source>
</evidence>
<accession>A0A644WPX5</accession>
<sequence>MKNFLLSMLLVCGFSIGYAQQTLVFTNSDLLFKQGRELYDQRKYVASYRSFESFLNSAENIQAGQRHEAEYYMVANAYELRQENAFMLIQNFLKKHPYTTFLDEVNSMLGTLLYEEKNYVAALDYFNQVNPGRFGQREQIVFLFCKGYALLETGAFHQALDIFKDLKQKDSDYKEAATYYYAYAEYTLHNYNAALPDFLGLENSDRYKEKVAYYLFQIYYHLGDLNEMNKRGDFIMTNYPNHPDNAEIYRIKGEVAYVAGNFEDAIAYLKRYESLSQQVLRKDLYILGIAHIRTNRFNSAIPYLQKVTTEVDEMTENAYLHMGNAFVKIKDKVNARLAFEAALRTNFNKQVREEALLNYALTTYETTAAFGESISAFEQFLTEFPNSREANKVKSYLALEYMSTNNYEVAYQSIQRIAQPNDKILEAKQYILYQLGTEAFAQQNFNKAVDYFTLSIQTLPVGSYVAESYYWRSESYYRLGMHDNSINDLKTYFNTSNVRNSKNYVAAHYSMGYAYFSQQRFSLAKDFFTQYTNLERNKSSDIFADALNRIGDCYYYERDFRNAEMFYARSANLSPNTGDYALFQSGYVAGLQKKYTTKISRLNDLVDTYPNSEYVDDALYEIGRAYIMVGNENEALNTYRRLLALLPNTQVARTAALEIGMIYQNQEKSTEAIAAYKSVISNYPGSVEAFTALQSLEGIYIELNDVPTYLAYARTLDMKVSSISVSHEDSISYIAAEKQYMNGSYPQAINGFKMYLKNYCSGGRYCTSAQYYLADSYYRSKDFASALTEYQQLLKIQGNQYMEEALMRSAEITYDQKNYEASLDFFERFEKVAQSSEKKNIARLGILRCSYQLNNYQRTINIVNEIVADPKSNTDILNEAKYNRAKAYIATNQSNLALEDLKMLSKDTRTAVGAESKYLLAFVYYQQGSLATAEKEVLDFAQKNTPFQYWLARGFVLLSDIYIAQNNDFQAKQYLLSLQRNYKTNDDIQEMINTRLSAISKREKSKVIN</sequence>
<evidence type="ECO:0000313" key="3">
    <source>
        <dbReference type="EMBL" id="MPM05792.1"/>
    </source>
</evidence>